<dbReference type="AlphaFoldDB" id="A0A0F9DPG6"/>
<protein>
    <submittedName>
        <fullName evidence="1">Uncharacterized protein</fullName>
    </submittedName>
</protein>
<reference evidence="1" key="1">
    <citation type="journal article" date="2015" name="Nature">
        <title>Complex archaea that bridge the gap between prokaryotes and eukaryotes.</title>
        <authorList>
            <person name="Spang A."/>
            <person name="Saw J.H."/>
            <person name="Jorgensen S.L."/>
            <person name="Zaremba-Niedzwiedzka K."/>
            <person name="Martijn J."/>
            <person name="Lind A.E."/>
            <person name="van Eijk R."/>
            <person name="Schleper C."/>
            <person name="Guy L."/>
            <person name="Ettema T.J."/>
        </authorList>
    </citation>
    <scope>NUCLEOTIDE SEQUENCE</scope>
</reference>
<name>A0A0F9DPG6_9ZZZZ</name>
<organism evidence="1">
    <name type="scientific">marine sediment metagenome</name>
    <dbReference type="NCBI Taxonomy" id="412755"/>
    <lineage>
        <taxon>unclassified sequences</taxon>
        <taxon>metagenomes</taxon>
        <taxon>ecological metagenomes</taxon>
    </lineage>
</organism>
<feature type="non-terminal residue" evidence="1">
    <location>
        <position position="55"/>
    </location>
</feature>
<evidence type="ECO:0000313" key="1">
    <source>
        <dbReference type="EMBL" id="KKL19546.1"/>
    </source>
</evidence>
<proteinExistence type="predicted"/>
<accession>A0A0F9DPG6</accession>
<comment type="caution">
    <text evidence="1">The sequence shown here is derived from an EMBL/GenBank/DDBJ whole genome shotgun (WGS) entry which is preliminary data.</text>
</comment>
<dbReference type="EMBL" id="LAZR01038448">
    <property type="protein sequence ID" value="KKL19546.1"/>
    <property type="molecule type" value="Genomic_DNA"/>
</dbReference>
<sequence>MAQLTAQGYKLKTQNEWYDEERQLYLDIDADWNLDPSTPDGLKMAHDAEAFSALD</sequence>
<gene>
    <name evidence="1" type="ORF">LCGC14_2464410</name>
</gene>